<evidence type="ECO:0000256" key="9">
    <source>
        <dbReference type="ARBA" id="ARBA00022842"/>
    </source>
</evidence>
<keyword evidence="6 13" id="KW-0479">Metal-binding</keyword>
<comment type="subcellular location">
    <subcellularLocation>
        <location evidence="2 11">Nucleus</location>
    </subcellularLocation>
</comment>
<proteinExistence type="inferred from homology"/>
<accession>A0A9P6ZA14</accession>
<keyword evidence="14" id="KW-0472">Membrane</keyword>
<dbReference type="AlphaFoldDB" id="A0A9P6ZA14"/>
<feature type="domain" description="Poly(A) polymerase nucleotidyltransferase" evidence="17">
    <location>
        <begin position="12"/>
        <end position="205"/>
    </location>
</feature>
<name>A0A9P6ZA14_9FUNG</name>
<keyword evidence="7 11" id="KW-0547">Nucleotide-binding</keyword>
<feature type="binding site" evidence="13">
    <location>
        <position position="104"/>
    </location>
    <ligand>
        <name>Mg(2+)</name>
        <dbReference type="ChEBI" id="CHEBI:18420"/>
        <label>2</label>
        <note>catalytic</note>
    </ligand>
</feature>
<evidence type="ECO:0000256" key="10">
    <source>
        <dbReference type="ARBA" id="ARBA00023242"/>
    </source>
</evidence>
<dbReference type="Pfam" id="PF04926">
    <property type="entry name" value="PAP_RNA-bind"/>
    <property type="match status" value="1"/>
</dbReference>
<dbReference type="GO" id="GO:1990817">
    <property type="term" value="F:poly(A) RNA polymerase activity"/>
    <property type="evidence" value="ECO:0007669"/>
    <property type="project" value="UniProtKB-UniRule"/>
</dbReference>
<comment type="function">
    <text evidence="11">Polymerase that creates the 3'-poly(A) tail of mRNA's.</text>
</comment>
<evidence type="ECO:0000256" key="13">
    <source>
        <dbReference type="PIRSR" id="PIRSR018425-2"/>
    </source>
</evidence>
<feature type="binding site" evidence="12">
    <location>
        <begin position="104"/>
        <end position="106"/>
    </location>
    <ligand>
        <name>ATP</name>
        <dbReference type="ChEBI" id="CHEBI:30616"/>
    </ligand>
</feature>
<dbReference type="SUPFAM" id="SSF81631">
    <property type="entry name" value="PAP/OAS1 substrate-binding domain"/>
    <property type="match status" value="1"/>
</dbReference>
<feature type="domain" description="Poly(A) polymerase RNA-binding" evidence="15">
    <location>
        <begin position="359"/>
        <end position="503"/>
    </location>
</feature>
<evidence type="ECO:0000259" key="15">
    <source>
        <dbReference type="Pfam" id="PF04926"/>
    </source>
</evidence>
<dbReference type="EMBL" id="JAANIU010000243">
    <property type="protein sequence ID" value="KAG1573777.1"/>
    <property type="molecule type" value="Genomic_DNA"/>
</dbReference>
<evidence type="ECO:0000256" key="2">
    <source>
        <dbReference type="ARBA" id="ARBA00004123"/>
    </source>
</evidence>
<evidence type="ECO:0000256" key="1">
    <source>
        <dbReference type="ARBA" id="ARBA00001936"/>
    </source>
</evidence>
<dbReference type="Gene3D" id="3.30.460.10">
    <property type="entry name" value="Beta Polymerase, domain 2"/>
    <property type="match status" value="1"/>
</dbReference>
<feature type="binding site" evidence="13">
    <location>
        <position position="106"/>
    </location>
    <ligand>
        <name>Mg(2+)</name>
        <dbReference type="ChEBI" id="CHEBI:18420"/>
        <label>2</label>
        <note>catalytic</note>
    </ligand>
</feature>
<evidence type="ECO:0000256" key="8">
    <source>
        <dbReference type="ARBA" id="ARBA00022840"/>
    </source>
</evidence>
<comment type="cofactor">
    <cofactor evidence="13">
        <name>Mg(2+)</name>
        <dbReference type="ChEBI" id="CHEBI:18420"/>
    </cofactor>
    <text evidence="13">Binds 2 magnesium ions. Also active with manganese.</text>
</comment>
<dbReference type="InterPro" id="IPR043519">
    <property type="entry name" value="NT_sf"/>
</dbReference>
<feature type="binding site" evidence="12">
    <location>
        <begin position="237"/>
        <end position="238"/>
    </location>
    <ligand>
        <name>ATP</name>
        <dbReference type="ChEBI" id="CHEBI:30616"/>
    </ligand>
</feature>
<keyword evidence="9 13" id="KW-0460">Magnesium</keyword>
<dbReference type="GO" id="GO:0003723">
    <property type="term" value="F:RNA binding"/>
    <property type="evidence" value="ECO:0007669"/>
    <property type="project" value="UniProtKB-UniRule"/>
</dbReference>
<reference evidence="18 19" key="1">
    <citation type="journal article" date="2020" name="Microb. Genom.">
        <title>Genetic diversity of clinical and environmental Mucorales isolates obtained from an investigation of mucormycosis cases among solid organ transplant recipients.</title>
        <authorList>
            <person name="Nguyen M.H."/>
            <person name="Kaul D."/>
            <person name="Muto C."/>
            <person name="Cheng S.J."/>
            <person name="Richter R.A."/>
            <person name="Bruno V.M."/>
            <person name="Liu G."/>
            <person name="Beyhan S."/>
            <person name="Sundermann A.J."/>
            <person name="Mounaud S."/>
            <person name="Pasculle A.W."/>
            <person name="Nierman W.C."/>
            <person name="Driscoll E."/>
            <person name="Cumbie R."/>
            <person name="Clancy C.J."/>
            <person name="Dupont C.L."/>
        </authorList>
    </citation>
    <scope>NUCLEOTIDE SEQUENCE [LARGE SCALE GENOMIC DNA]</scope>
    <source>
        <strain evidence="18 19">GL24</strain>
    </source>
</reference>
<feature type="binding site" evidence="12">
    <location>
        <position position="158"/>
    </location>
    <ligand>
        <name>ATP</name>
        <dbReference type="ChEBI" id="CHEBI:30616"/>
    </ligand>
</feature>
<evidence type="ECO:0000256" key="12">
    <source>
        <dbReference type="PIRSR" id="PIRSR018425-1"/>
    </source>
</evidence>
<dbReference type="Gene3D" id="1.10.1410.10">
    <property type="match status" value="1"/>
</dbReference>
<evidence type="ECO:0000259" key="16">
    <source>
        <dbReference type="Pfam" id="PF04928"/>
    </source>
</evidence>
<dbReference type="InterPro" id="IPR011068">
    <property type="entry name" value="NuclTrfase_I-like_C"/>
</dbReference>
<comment type="caution">
    <text evidence="18">The sequence shown here is derived from an EMBL/GenBank/DDBJ whole genome shotgun (WGS) entry which is preliminary data.</text>
</comment>
<dbReference type="InterPro" id="IPR014492">
    <property type="entry name" value="PolyA_polymerase"/>
</dbReference>
<keyword evidence="8 11" id="KW-0067">ATP-binding</keyword>
<gene>
    <name evidence="18" type="ORF">G6F50_002544</name>
</gene>
<feature type="binding site" evidence="12">
    <location>
        <position position="219"/>
    </location>
    <ligand>
        <name>ATP</name>
        <dbReference type="ChEBI" id="CHEBI:30616"/>
    </ligand>
</feature>
<dbReference type="GO" id="GO:0031123">
    <property type="term" value="P:RNA 3'-end processing"/>
    <property type="evidence" value="ECO:0007669"/>
    <property type="project" value="InterPro"/>
</dbReference>
<keyword evidence="14" id="KW-0812">Transmembrane</keyword>
<organism evidence="18 19">
    <name type="scientific">Rhizopus delemar</name>
    <dbReference type="NCBI Taxonomy" id="936053"/>
    <lineage>
        <taxon>Eukaryota</taxon>
        <taxon>Fungi</taxon>
        <taxon>Fungi incertae sedis</taxon>
        <taxon>Mucoromycota</taxon>
        <taxon>Mucoromycotina</taxon>
        <taxon>Mucoromycetes</taxon>
        <taxon>Mucorales</taxon>
        <taxon>Mucorineae</taxon>
        <taxon>Rhizopodaceae</taxon>
        <taxon>Rhizopus</taxon>
    </lineage>
</organism>
<dbReference type="PIRSF" id="PIRSF018425">
    <property type="entry name" value="PolyA_polymerase"/>
    <property type="match status" value="1"/>
</dbReference>
<evidence type="ECO:0000256" key="4">
    <source>
        <dbReference type="ARBA" id="ARBA00022664"/>
    </source>
</evidence>
<dbReference type="EC" id="2.7.7.19" evidence="11"/>
<keyword evidence="19" id="KW-1185">Reference proteome</keyword>
<feature type="binding site" evidence="13">
    <location>
        <position position="158"/>
    </location>
    <ligand>
        <name>Mg(2+)</name>
        <dbReference type="ChEBI" id="CHEBI:18420"/>
        <label>2</label>
        <note>catalytic</note>
    </ligand>
</feature>
<dbReference type="SUPFAM" id="SSF55003">
    <property type="entry name" value="PAP/Archaeal CCA-adding enzyme, C-terminal domain"/>
    <property type="match status" value="1"/>
</dbReference>
<evidence type="ECO:0000259" key="17">
    <source>
        <dbReference type="Pfam" id="PF20750"/>
    </source>
</evidence>
<dbReference type="InterPro" id="IPR048840">
    <property type="entry name" value="PolA_pol_NTPase"/>
</dbReference>
<dbReference type="GO" id="GO:0006397">
    <property type="term" value="P:mRNA processing"/>
    <property type="evidence" value="ECO:0007669"/>
    <property type="project" value="UniProtKB-KW"/>
</dbReference>
<feature type="domain" description="Poly(A) polymerase central" evidence="16">
    <location>
        <begin position="210"/>
        <end position="356"/>
    </location>
</feature>
<dbReference type="FunFam" id="1.10.1410.10:FF:000001">
    <property type="entry name" value="Putative poly(A) polymerase gamma"/>
    <property type="match status" value="1"/>
</dbReference>
<keyword evidence="10 11" id="KW-0539">Nucleus</keyword>
<feature type="transmembrane region" description="Helical" evidence="14">
    <location>
        <begin position="226"/>
        <end position="245"/>
    </location>
</feature>
<dbReference type="Pfam" id="PF20750">
    <property type="entry name" value="PAP_NTPase"/>
    <property type="match status" value="1"/>
</dbReference>
<dbReference type="Pfam" id="PF04928">
    <property type="entry name" value="PAP_central"/>
    <property type="match status" value="1"/>
</dbReference>
<dbReference type="GO" id="GO:0005634">
    <property type="term" value="C:nucleus"/>
    <property type="evidence" value="ECO:0007669"/>
    <property type="project" value="UniProtKB-SubCell"/>
</dbReference>
<feature type="binding site" evidence="12">
    <location>
        <position position="228"/>
    </location>
    <ligand>
        <name>ATP</name>
        <dbReference type="ChEBI" id="CHEBI:30616"/>
    </ligand>
</feature>
<dbReference type="CDD" id="cd05402">
    <property type="entry name" value="NT_PAP_TUTase"/>
    <property type="match status" value="1"/>
</dbReference>
<dbReference type="InterPro" id="IPR007010">
    <property type="entry name" value="PolA_pol_RNA-bd_dom"/>
</dbReference>
<comment type="cofactor">
    <cofactor evidence="1">
        <name>Mn(2+)</name>
        <dbReference type="ChEBI" id="CHEBI:29035"/>
    </cofactor>
</comment>
<dbReference type="PANTHER" id="PTHR10682:SF10">
    <property type="entry name" value="POLYNUCLEOTIDE ADENYLYLTRANSFERASE"/>
    <property type="match status" value="1"/>
</dbReference>
<keyword evidence="4 11" id="KW-0507">mRNA processing</keyword>
<protein>
    <recommendedName>
        <fullName evidence="11">Poly(A) polymerase</fullName>
        <ecNumber evidence="11">2.7.7.19</ecNumber>
    </recommendedName>
</protein>
<evidence type="ECO:0000256" key="5">
    <source>
        <dbReference type="ARBA" id="ARBA00022679"/>
    </source>
</evidence>
<dbReference type="GO" id="GO:0005524">
    <property type="term" value="F:ATP binding"/>
    <property type="evidence" value="ECO:0007669"/>
    <property type="project" value="UniProtKB-UniRule"/>
</dbReference>
<feature type="binding site" evidence="13">
    <location>
        <position position="104"/>
    </location>
    <ligand>
        <name>Mg(2+)</name>
        <dbReference type="ChEBI" id="CHEBI:18420"/>
        <label>1</label>
        <note>catalytic</note>
    </ligand>
</feature>
<keyword evidence="14" id="KW-1133">Transmembrane helix</keyword>
<evidence type="ECO:0000256" key="3">
    <source>
        <dbReference type="ARBA" id="ARBA00010912"/>
    </source>
</evidence>
<evidence type="ECO:0000256" key="11">
    <source>
        <dbReference type="PIRNR" id="PIRNR018425"/>
    </source>
</evidence>
<evidence type="ECO:0000313" key="18">
    <source>
        <dbReference type="EMBL" id="KAG1573777.1"/>
    </source>
</evidence>
<dbReference type="SUPFAM" id="SSF81301">
    <property type="entry name" value="Nucleotidyltransferase"/>
    <property type="match status" value="1"/>
</dbReference>
<feature type="binding site" evidence="13">
    <location>
        <position position="106"/>
    </location>
    <ligand>
        <name>Mg(2+)</name>
        <dbReference type="ChEBI" id="CHEBI:18420"/>
        <label>1</label>
        <note>catalytic</note>
    </ligand>
</feature>
<comment type="catalytic activity">
    <reaction evidence="11">
        <text>RNA(n) + ATP = RNA(n)-3'-adenine ribonucleotide + diphosphate</text>
        <dbReference type="Rhea" id="RHEA:11332"/>
        <dbReference type="Rhea" id="RHEA-COMP:14527"/>
        <dbReference type="Rhea" id="RHEA-COMP:17347"/>
        <dbReference type="ChEBI" id="CHEBI:30616"/>
        <dbReference type="ChEBI" id="CHEBI:33019"/>
        <dbReference type="ChEBI" id="CHEBI:140395"/>
        <dbReference type="ChEBI" id="CHEBI:173115"/>
        <dbReference type="EC" id="2.7.7.19"/>
    </reaction>
</comment>
<evidence type="ECO:0000256" key="7">
    <source>
        <dbReference type="ARBA" id="ARBA00022741"/>
    </source>
</evidence>
<dbReference type="GO" id="GO:0046872">
    <property type="term" value="F:metal ion binding"/>
    <property type="evidence" value="ECO:0007669"/>
    <property type="project" value="UniProtKB-KW"/>
</dbReference>
<evidence type="ECO:0000313" key="19">
    <source>
        <dbReference type="Proteomes" id="UP000740926"/>
    </source>
</evidence>
<dbReference type="Proteomes" id="UP000740926">
    <property type="component" value="Unassembled WGS sequence"/>
</dbReference>
<comment type="similarity">
    <text evidence="3 11">Belongs to the poly(A) polymerase family.</text>
</comment>
<dbReference type="FunFam" id="3.30.460.10:FF:000002">
    <property type="entry name" value="Poly(A) polymerase alpha, putative"/>
    <property type="match status" value="1"/>
</dbReference>
<keyword evidence="5 11" id="KW-0808">Transferase</keyword>
<evidence type="ECO:0000256" key="6">
    <source>
        <dbReference type="ARBA" id="ARBA00022723"/>
    </source>
</evidence>
<evidence type="ECO:0000256" key="14">
    <source>
        <dbReference type="SAM" id="Phobius"/>
    </source>
</evidence>
<dbReference type="Gene3D" id="3.30.70.590">
    <property type="entry name" value="Poly(A) polymerase predicted RNA binding domain"/>
    <property type="match status" value="1"/>
</dbReference>
<sequence>MSEMKDRSVYPGITEPLSLEKPKEHDIKLTDELQKTLVQYGLYDSKERAKQREYVLKSLDKMTKKFVQIVYERQGFSKQEAIQAGGKVLTYGSYRLGANAADADIDTLCVFPKYVSRKDFFTIMLSLLRSNEQIKDITPVTDSYVPVIKFKYNDIPIDFVCARLTVDQVPEDIDLSDPKILWGLDEYSIRSLNGARVADDILRLVPNIETFRTALRCIKLWATRKAIYSNILGFLGGVAWAILVARVCQLYPHASASTVVYHFFQILVHWSWPSPVMLKAVEDGPPLAATRPWNPKLNPTDRSHRMPIITPSYPSMCSTHNVIPSTQRIIMGEIKQAAEIVQKIRTGSATWARLFQSHNFFEIYMQYLQITVVADNYNLQLKWAGLVEARLRQLVMKLESIQSIALVHPFIDGFSESHVCQTMADIAAGRHKIGYNNQVSVKKIYSKTFYIGLYLRLPGKLNMEIDISDPIEEFKNMLKMWPKYDYRRMGIKIDCLSKLDLPMSKLNIVGKRTLKVTTGEDRTRCLVGNIFVV</sequence>
<dbReference type="PANTHER" id="PTHR10682">
    <property type="entry name" value="POLY A POLYMERASE"/>
    <property type="match status" value="1"/>
</dbReference>
<dbReference type="InterPro" id="IPR007012">
    <property type="entry name" value="PolA_pol_cen_dom"/>
</dbReference>